<dbReference type="SUPFAM" id="SSF90123">
    <property type="entry name" value="ABC transporter transmembrane region"/>
    <property type="match status" value="1"/>
</dbReference>
<accession>A0A1H3YFA2</accession>
<dbReference type="AlphaFoldDB" id="A0A1H3YFA2"/>
<dbReference type="Proteomes" id="UP000198703">
    <property type="component" value="Unassembled WGS sequence"/>
</dbReference>
<dbReference type="SMART" id="SM00382">
    <property type="entry name" value="AAA"/>
    <property type="match status" value="1"/>
</dbReference>
<feature type="transmembrane region" description="Helical" evidence="7">
    <location>
        <begin position="185"/>
        <end position="207"/>
    </location>
</feature>
<protein>
    <submittedName>
        <fullName evidence="10">ATP-binding cassette, subfamily C, CydD</fullName>
    </submittedName>
</protein>
<evidence type="ECO:0000313" key="10">
    <source>
        <dbReference type="EMBL" id="SEA10206.1"/>
    </source>
</evidence>
<dbReference type="InterPro" id="IPR003439">
    <property type="entry name" value="ABC_transporter-like_ATP-bd"/>
</dbReference>
<dbReference type="GO" id="GO:0005886">
    <property type="term" value="C:plasma membrane"/>
    <property type="evidence" value="ECO:0007669"/>
    <property type="project" value="UniProtKB-SubCell"/>
</dbReference>
<keyword evidence="4 10" id="KW-0067">ATP-binding</keyword>
<evidence type="ECO:0000256" key="3">
    <source>
        <dbReference type="ARBA" id="ARBA00022741"/>
    </source>
</evidence>
<dbReference type="GO" id="GO:0016887">
    <property type="term" value="F:ATP hydrolysis activity"/>
    <property type="evidence" value="ECO:0007669"/>
    <property type="project" value="InterPro"/>
</dbReference>
<sequence>MSVIPAVETSREMACDHGALARGTLDALAEPARRPLRRAAALGVAAGLLWPAQAAALAWALAWALSGALSDAPTGSLWNGAAAPWIALCAFAALGLARAGLASAGQARAFRAAEGLVGSLRAGLVERAGRGSANGSAGPGALAALAGEKLDLLAPWLTRYGPARARAMVLPPAILALALSQSWAVALVLLVAGPLIPVFMALVGIAAREASRRQMVEVGALNDLLVDRLSALPDLRLLDAQDRAGADFARAAEALRARTMAVLAVAFLSSTVLELFAAIGVAMVAVWCGFSVLGVIGWGGWSGGVTPFAAIWLLLLAPEFFQPLRDLAAAWHDRAAAEAVAAELAALENGTSRPLLGAGAAAAPLDGPAAIRWRGLRRGSIRWPDGDIAPGERVALVGPSGSGKTTLLRLVAGLDRPDAGAIEVAGRALDDACADAWRARLAFAPQTPAFADESLRRILTDGRLGTNAEADAAALAPALAAAGAAGVVATLPRGLLARLGESGAGLSGGEARRILLARALHARPDVLLADEPTADLDAATAATVAEGLLALAATGATLIVATHDAALAARMDRVIAAAGR</sequence>
<evidence type="ECO:0000313" key="11">
    <source>
        <dbReference type="Proteomes" id="UP000198703"/>
    </source>
</evidence>
<dbReference type="PROSITE" id="PS50929">
    <property type="entry name" value="ABC_TM1F"/>
    <property type="match status" value="1"/>
</dbReference>
<evidence type="ECO:0000259" key="9">
    <source>
        <dbReference type="PROSITE" id="PS50929"/>
    </source>
</evidence>
<evidence type="ECO:0000256" key="1">
    <source>
        <dbReference type="ARBA" id="ARBA00004651"/>
    </source>
</evidence>
<reference evidence="10 11" key="1">
    <citation type="submission" date="2016-10" db="EMBL/GenBank/DDBJ databases">
        <authorList>
            <person name="de Groot N.N."/>
        </authorList>
    </citation>
    <scope>NUCLEOTIDE SEQUENCE [LARGE SCALE GENOMIC DNA]</scope>
    <source>
        <strain evidence="10 11">DSM 15345</strain>
    </source>
</reference>
<feature type="transmembrane region" description="Helical" evidence="7">
    <location>
        <begin position="163"/>
        <end position="179"/>
    </location>
</feature>
<evidence type="ECO:0000256" key="6">
    <source>
        <dbReference type="ARBA" id="ARBA00023136"/>
    </source>
</evidence>
<feature type="domain" description="ABC transporter" evidence="8">
    <location>
        <begin position="365"/>
        <end position="580"/>
    </location>
</feature>
<feature type="transmembrane region" description="Helical" evidence="7">
    <location>
        <begin position="298"/>
        <end position="317"/>
    </location>
</feature>
<dbReference type="InterPro" id="IPR039421">
    <property type="entry name" value="Type_1_exporter"/>
</dbReference>
<feature type="transmembrane region" description="Helical" evidence="7">
    <location>
        <begin position="260"/>
        <end position="286"/>
    </location>
</feature>
<comment type="subcellular location">
    <subcellularLocation>
        <location evidence="1">Cell membrane</location>
        <topology evidence="1">Multi-pass membrane protein</topology>
    </subcellularLocation>
</comment>
<proteinExistence type="predicted"/>
<dbReference type="CDD" id="cd18584">
    <property type="entry name" value="ABC_6TM_AarD_CydD"/>
    <property type="match status" value="1"/>
</dbReference>
<keyword evidence="2 7" id="KW-0812">Transmembrane</keyword>
<evidence type="ECO:0000256" key="4">
    <source>
        <dbReference type="ARBA" id="ARBA00022840"/>
    </source>
</evidence>
<evidence type="ECO:0000256" key="2">
    <source>
        <dbReference type="ARBA" id="ARBA00022692"/>
    </source>
</evidence>
<feature type="transmembrane region" description="Helical" evidence="7">
    <location>
        <begin position="82"/>
        <end position="101"/>
    </location>
</feature>
<keyword evidence="11" id="KW-1185">Reference proteome</keyword>
<feature type="transmembrane region" description="Helical" evidence="7">
    <location>
        <begin position="39"/>
        <end position="62"/>
    </location>
</feature>
<keyword evidence="6 7" id="KW-0472">Membrane</keyword>
<dbReference type="Gene3D" id="3.40.50.300">
    <property type="entry name" value="P-loop containing nucleotide triphosphate hydrolases"/>
    <property type="match status" value="1"/>
</dbReference>
<keyword evidence="3" id="KW-0547">Nucleotide-binding</keyword>
<dbReference type="Gene3D" id="1.20.1560.10">
    <property type="entry name" value="ABC transporter type 1, transmembrane domain"/>
    <property type="match status" value="1"/>
</dbReference>
<dbReference type="EMBL" id="FNQM01000003">
    <property type="protein sequence ID" value="SEA10206.1"/>
    <property type="molecule type" value="Genomic_DNA"/>
</dbReference>
<evidence type="ECO:0000259" key="8">
    <source>
        <dbReference type="PROSITE" id="PS50893"/>
    </source>
</evidence>
<dbReference type="InterPro" id="IPR003593">
    <property type="entry name" value="AAA+_ATPase"/>
</dbReference>
<name>A0A1H3YFA2_9RHOB</name>
<dbReference type="SUPFAM" id="SSF52540">
    <property type="entry name" value="P-loop containing nucleoside triphosphate hydrolases"/>
    <property type="match status" value="1"/>
</dbReference>
<keyword evidence="5 7" id="KW-1133">Transmembrane helix</keyword>
<dbReference type="GO" id="GO:0005524">
    <property type="term" value="F:ATP binding"/>
    <property type="evidence" value="ECO:0007669"/>
    <property type="project" value="UniProtKB-KW"/>
</dbReference>
<gene>
    <name evidence="10" type="ORF">SAMN05444370_10372</name>
</gene>
<dbReference type="PANTHER" id="PTHR24221">
    <property type="entry name" value="ATP-BINDING CASSETTE SUB-FAMILY B"/>
    <property type="match status" value="1"/>
</dbReference>
<evidence type="ECO:0000256" key="7">
    <source>
        <dbReference type="SAM" id="Phobius"/>
    </source>
</evidence>
<organism evidence="10 11">
    <name type="scientific">Rubrimonas cliftonensis</name>
    <dbReference type="NCBI Taxonomy" id="89524"/>
    <lineage>
        <taxon>Bacteria</taxon>
        <taxon>Pseudomonadati</taxon>
        <taxon>Pseudomonadota</taxon>
        <taxon>Alphaproteobacteria</taxon>
        <taxon>Rhodobacterales</taxon>
        <taxon>Paracoccaceae</taxon>
        <taxon>Rubrimonas</taxon>
    </lineage>
</organism>
<dbReference type="Pfam" id="PF00005">
    <property type="entry name" value="ABC_tran"/>
    <property type="match status" value="1"/>
</dbReference>
<dbReference type="GO" id="GO:0140359">
    <property type="term" value="F:ABC-type transporter activity"/>
    <property type="evidence" value="ECO:0007669"/>
    <property type="project" value="InterPro"/>
</dbReference>
<dbReference type="STRING" id="89524.SAMN05444370_10372"/>
<dbReference type="PROSITE" id="PS50893">
    <property type="entry name" value="ABC_TRANSPORTER_2"/>
    <property type="match status" value="1"/>
</dbReference>
<feature type="domain" description="ABC transmembrane type-1" evidence="9">
    <location>
        <begin position="39"/>
        <end position="336"/>
    </location>
</feature>
<dbReference type="InterPro" id="IPR011527">
    <property type="entry name" value="ABC1_TM_dom"/>
</dbReference>
<dbReference type="Pfam" id="PF00664">
    <property type="entry name" value="ABC_membrane"/>
    <property type="match status" value="1"/>
</dbReference>
<dbReference type="PANTHER" id="PTHR24221:SF590">
    <property type="entry name" value="COMPONENT LINKED WITH THE ASSEMBLY OF CYTOCHROME' TRANSPORT TRANSMEMBRANE ATP-BINDING PROTEIN ABC TRANSPORTER CYDD-RELATED"/>
    <property type="match status" value="1"/>
</dbReference>
<dbReference type="InterPro" id="IPR036640">
    <property type="entry name" value="ABC1_TM_sf"/>
</dbReference>
<dbReference type="PROSITE" id="PS00211">
    <property type="entry name" value="ABC_TRANSPORTER_1"/>
    <property type="match status" value="1"/>
</dbReference>
<dbReference type="InterPro" id="IPR017871">
    <property type="entry name" value="ABC_transporter-like_CS"/>
</dbReference>
<dbReference type="InterPro" id="IPR027417">
    <property type="entry name" value="P-loop_NTPase"/>
</dbReference>
<evidence type="ECO:0000256" key="5">
    <source>
        <dbReference type="ARBA" id="ARBA00022989"/>
    </source>
</evidence>